<dbReference type="PANTHER" id="PTHR43085:SF1">
    <property type="entry name" value="PSEUDOURIDINE KINASE-RELATED"/>
    <property type="match status" value="1"/>
</dbReference>
<sequence length="311" mass="32670">MTVQSQPHVLAIGEALIDVVITHEQPECPSEIPGGSPANVALTLGRLGRPVALATWFGADTRGRLIDFHMNDSGVYITPASRGASHTSTALARLDENGAASYTFDLEWAPTAPIEVPETAQIIEAGSISAIIEPGASAVLDALARGREHALIFFDPNARPSIMGEPAAALASLERFIALADVVKVSDEDIDWLTGGAPIDEIVDRWLGMGVSLVVVTRGKHGSDVATASGLRFTKTPSDVPVVDTVGAGDSFMGGMIDAMWGMGLHGAEAREALRTLPEEQVRAIIDRASAVSDVTVSRKGANPPWAHELS</sequence>
<keyword evidence="3" id="KW-0547">Nucleotide-binding</keyword>
<dbReference type="PROSITE" id="PS00583">
    <property type="entry name" value="PFKB_KINASES_1"/>
    <property type="match status" value="1"/>
</dbReference>
<reference evidence="7 8" key="1">
    <citation type="submission" date="2015-10" db="EMBL/GenBank/DDBJ databases">
        <title>Draft Genome of Actinomyces odontolyticus subsp. actinosynbacter strain XH001.</title>
        <authorList>
            <person name="Mclean J.S."/>
            <person name="He X."/>
        </authorList>
    </citation>
    <scope>NUCLEOTIDE SEQUENCE [LARGE SCALE GENOMIC DNA]</scope>
    <source>
        <strain evidence="7 8">XH001</strain>
    </source>
</reference>
<dbReference type="GO" id="GO:0005524">
    <property type="term" value="F:ATP binding"/>
    <property type="evidence" value="ECO:0007669"/>
    <property type="project" value="UniProtKB-KW"/>
</dbReference>
<dbReference type="InterPro" id="IPR002173">
    <property type="entry name" value="Carboh/pur_kinase_PfkB_CS"/>
</dbReference>
<dbReference type="Proteomes" id="UP000054686">
    <property type="component" value="Unassembled WGS sequence"/>
</dbReference>
<keyword evidence="2" id="KW-0808">Transferase</keyword>
<dbReference type="Pfam" id="PF00294">
    <property type="entry name" value="PfkB"/>
    <property type="match status" value="1"/>
</dbReference>
<dbReference type="AlphaFoldDB" id="A0A0V8RXW9"/>
<dbReference type="InterPro" id="IPR011611">
    <property type="entry name" value="PfkB_dom"/>
</dbReference>
<comment type="caution">
    <text evidence="7">The sequence shown here is derived from an EMBL/GenBank/DDBJ whole genome shotgun (WGS) entry which is preliminary data.</text>
</comment>
<evidence type="ECO:0000256" key="4">
    <source>
        <dbReference type="ARBA" id="ARBA00022777"/>
    </source>
</evidence>
<dbReference type="SUPFAM" id="SSF53613">
    <property type="entry name" value="Ribokinase-like"/>
    <property type="match status" value="1"/>
</dbReference>
<dbReference type="OrthoDB" id="9795789at2"/>
<dbReference type="GO" id="GO:0016301">
    <property type="term" value="F:kinase activity"/>
    <property type="evidence" value="ECO:0007669"/>
    <property type="project" value="UniProtKB-KW"/>
</dbReference>
<feature type="domain" description="Carbohydrate kinase PfkB" evidence="6">
    <location>
        <begin position="8"/>
        <end position="305"/>
    </location>
</feature>
<dbReference type="EMBL" id="LLVT01000001">
    <property type="protein sequence ID" value="KSW12856.1"/>
    <property type="molecule type" value="Genomic_DNA"/>
</dbReference>
<keyword evidence="4 7" id="KW-0418">Kinase</keyword>
<name>A0A0V8RXW9_9ACTO</name>
<evidence type="ECO:0000313" key="8">
    <source>
        <dbReference type="Proteomes" id="UP000054686"/>
    </source>
</evidence>
<evidence type="ECO:0000313" key="7">
    <source>
        <dbReference type="EMBL" id="KSW12856.1"/>
    </source>
</evidence>
<evidence type="ECO:0000256" key="3">
    <source>
        <dbReference type="ARBA" id="ARBA00022741"/>
    </source>
</evidence>
<accession>A0A0V8RXW9</accession>
<gene>
    <name evidence="7" type="ORF">APY09_00375</name>
</gene>
<evidence type="ECO:0000256" key="2">
    <source>
        <dbReference type="ARBA" id="ARBA00022679"/>
    </source>
</evidence>
<evidence type="ECO:0000256" key="1">
    <source>
        <dbReference type="ARBA" id="ARBA00010688"/>
    </source>
</evidence>
<keyword evidence="5" id="KW-0067">ATP-binding</keyword>
<dbReference type="InterPro" id="IPR050306">
    <property type="entry name" value="PfkB_Carbo_kinase"/>
</dbReference>
<evidence type="ECO:0000256" key="5">
    <source>
        <dbReference type="ARBA" id="ARBA00022840"/>
    </source>
</evidence>
<dbReference type="InterPro" id="IPR029056">
    <property type="entry name" value="Ribokinase-like"/>
</dbReference>
<protein>
    <submittedName>
        <fullName evidence="7">Ribokinase</fullName>
    </submittedName>
</protein>
<evidence type="ECO:0000259" key="6">
    <source>
        <dbReference type="Pfam" id="PF00294"/>
    </source>
</evidence>
<dbReference type="CDD" id="cd01167">
    <property type="entry name" value="bac_FRK"/>
    <property type="match status" value="1"/>
</dbReference>
<dbReference type="PROSITE" id="PS00584">
    <property type="entry name" value="PFKB_KINASES_2"/>
    <property type="match status" value="1"/>
</dbReference>
<dbReference type="Gene3D" id="3.40.1190.20">
    <property type="match status" value="1"/>
</dbReference>
<organism evidence="7 8">
    <name type="scientific">Schaalia odontolytica</name>
    <dbReference type="NCBI Taxonomy" id="1660"/>
    <lineage>
        <taxon>Bacteria</taxon>
        <taxon>Bacillati</taxon>
        <taxon>Actinomycetota</taxon>
        <taxon>Actinomycetes</taxon>
        <taxon>Actinomycetales</taxon>
        <taxon>Actinomycetaceae</taxon>
        <taxon>Schaalia</taxon>
    </lineage>
</organism>
<dbReference type="RefSeq" id="WP_060565687.1">
    <property type="nucleotide sequence ID" value="NZ_CP040006.1"/>
</dbReference>
<proteinExistence type="inferred from homology"/>
<comment type="similarity">
    <text evidence="1">Belongs to the carbohydrate kinase PfkB family.</text>
</comment>
<dbReference type="PANTHER" id="PTHR43085">
    <property type="entry name" value="HEXOKINASE FAMILY MEMBER"/>
    <property type="match status" value="1"/>
</dbReference>